<dbReference type="SUPFAM" id="SSF82153">
    <property type="entry name" value="FAS1 domain"/>
    <property type="match status" value="1"/>
</dbReference>
<dbReference type="PANTHER" id="PTHR10900">
    <property type="entry name" value="PERIOSTIN-RELATED"/>
    <property type="match status" value="1"/>
</dbReference>
<dbReference type="OrthoDB" id="1119934at2"/>
<evidence type="ECO:0000313" key="3">
    <source>
        <dbReference type="EMBL" id="SFU90983.1"/>
    </source>
</evidence>
<dbReference type="InterPro" id="IPR000782">
    <property type="entry name" value="FAS1_domain"/>
</dbReference>
<evidence type="ECO:0000313" key="4">
    <source>
        <dbReference type="Proteomes" id="UP000182491"/>
    </source>
</evidence>
<feature type="chain" id="PRO_5010275132" evidence="1">
    <location>
        <begin position="23"/>
        <end position="240"/>
    </location>
</feature>
<accession>A0A1I7K0M0</accession>
<dbReference type="AlphaFoldDB" id="A0A1I7K0M0"/>
<dbReference type="GO" id="GO:0007155">
    <property type="term" value="P:cell adhesion"/>
    <property type="evidence" value="ECO:0007669"/>
    <property type="project" value="TreeGrafter"/>
</dbReference>
<reference evidence="4" key="1">
    <citation type="submission" date="2016-10" db="EMBL/GenBank/DDBJ databases">
        <authorList>
            <person name="Varghese N."/>
        </authorList>
    </citation>
    <scope>NUCLEOTIDE SEQUENCE [LARGE SCALE GENOMIC DNA]</scope>
    <source>
        <strain evidence="4">DSM 18820</strain>
    </source>
</reference>
<dbReference type="EMBL" id="FPCA01000004">
    <property type="protein sequence ID" value="SFU90983.1"/>
    <property type="molecule type" value="Genomic_DNA"/>
</dbReference>
<dbReference type="GO" id="GO:0050839">
    <property type="term" value="F:cell adhesion molecule binding"/>
    <property type="evidence" value="ECO:0007669"/>
    <property type="project" value="TreeGrafter"/>
</dbReference>
<feature type="domain" description="FAS1" evidence="2">
    <location>
        <begin position="92"/>
        <end position="226"/>
    </location>
</feature>
<dbReference type="GO" id="GO:0005615">
    <property type="term" value="C:extracellular space"/>
    <property type="evidence" value="ECO:0007669"/>
    <property type="project" value="TreeGrafter"/>
</dbReference>
<feature type="signal peptide" evidence="1">
    <location>
        <begin position="1"/>
        <end position="22"/>
    </location>
</feature>
<dbReference type="InterPro" id="IPR036378">
    <property type="entry name" value="FAS1_dom_sf"/>
</dbReference>
<name>A0A1I7K0M0_9BACT</name>
<evidence type="ECO:0000259" key="2">
    <source>
        <dbReference type="PROSITE" id="PS50213"/>
    </source>
</evidence>
<dbReference type="Pfam" id="PF02469">
    <property type="entry name" value="Fasciclin"/>
    <property type="match status" value="1"/>
</dbReference>
<dbReference type="PROSITE" id="PS51257">
    <property type="entry name" value="PROKAR_LIPOPROTEIN"/>
    <property type="match status" value="1"/>
</dbReference>
<dbReference type="GO" id="GO:0031012">
    <property type="term" value="C:extracellular matrix"/>
    <property type="evidence" value="ECO:0007669"/>
    <property type="project" value="TreeGrafter"/>
</dbReference>
<evidence type="ECO:0000256" key="1">
    <source>
        <dbReference type="SAM" id="SignalP"/>
    </source>
</evidence>
<dbReference type="Proteomes" id="UP000182491">
    <property type="component" value="Unassembled WGS sequence"/>
</dbReference>
<proteinExistence type="predicted"/>
<dbReference type="STRING" id="388950.GCA_001611675_00842"/>
<dbReference type="SMART" id="SM00554">
    <property type="entry name" value="FAS1"/>
    <property type="match status" value="1"/>
</dbReference>
<sequence length="240" mass="25902">MKKTMIIPAVLAASMLFGCASSDNMDTTAMEDDMSMSETQTMAGTAEDTETMVVEETAVAVVPLGTVSTTTLQMENTQEVDEMFENMGDTESMDVLALVKSSPNLSTLATLIEQADLVNDLQRVEQYTLFAPTNEAFAKIPQDQLQKLLMPENKAMLMKILQAHVLPSEVSTLQLEDNTRIRMSEDTYIPIDTGVAGTNVTVGGAQILKGNIEASNGTIHVIDSVIIPSKDAVEDSPTGY</sequence>
<keyword evidence="4" id="KW-1185">Reference proteome</keyword>
<dbReference type="GO" id="GO:0030198">
    <property type="term" value="P:extracellular matrix organization"/>
    <property type="evidence" value="ECO:0007669"/>
    <property type="project" value="TreeGrafter"/>
</dbReference>
<keyword evidence="1" id="KW-0732">Signal</keyword>
<dbReference type="FunFam" id="2.30.180.10:FF:000032">
    <property type="entry name" value="Fasciclin domain-containing protein, putative"/>
    <property type="match status" value="1"/>
</dbReference>
<dbReference type="PANTHER" id="PTHR10900:SF77">
    <property type="entry name" value="FI19380P1"/>
    <property type="match status" value="1"/>
</dbReference>
<protein>
    <submittedName>
        <fullName evidence="3">Uncaracterized surface protein containing fasciclin (FAS1) repeats</fullName>
    </submittedName>
</protein>
<dbReference type="InterPro" id="IPR050904">
    <property type="entry name" value="Adhesion/Biosynth-related"/>
</dbReference>
<organism evidence="3 4">
    <name type="scientific">Pontibacter akesuensis</name>
    <dbReference type="NCBI Taxonomy" id="388950"/>
    <lineage>
        <taxon>Bacteria</taxon>
        <taxon>Pseudomonadati</taxon>
        <taxon>Bacteroidota</taxon>
        <taxon>Cytophagia</taxon>
        <taxon>Cytophagales</taxon>
        <taxon>Hymenobacteraceae</taxon>
        <taxon>Pontibacter</taxon>
    </lineage>
</organism>
<dbReference type="PROSITE" id="PS50213">
    <property type="entry name" value="FAS1"/>
    <property type="match status" value="1"/>
</dbReference>
<gene>
    <name evidence="3" type="ORF">SAMN04487941_3261</name>
</gene>
<dbReference type="Gene3D" id="2.30.180.10">
    <property type="entry name" value="FAS1 domain"/>
    <property type="match status" value="1"/>
</dbReference>